<keyword evidence="2" id="KW-1185">Reference proteome</keyword>
<dbReference type="Proteomes" id="UP000064967">
    <property type="component" value="Chromosome"/>
</dbReference>
<dbReference type="EMBL" id="CP012333">
    <property type="protein sequence ID" value="AKU99026.1"/>
    <property type="molecule type" value="Genomic_DNA"/>
</dbReference>
<dbReference type="KEGG" id="llu:AKJ09_05690"/>
<dbReference type="SUPFAM" id="SSF49899">
    <property type="entry name" value="Concanavalin A-like lectins/glucanases"/>
    <property type="match status" value="1"/>
</dbReference>
<evidence type="ECO:0000313" key="2">
    <source>
        <dbReference type="Proteomes" id="UP000064967"/>
    </source>
</evidence>
<dbReference type="AlphaFoldDB" id="A0A0K1Q061"/>
<sequence length="265" mass="28395">MLNYGMPLAACMALLVGCGGSDDPQDEIHYEDRVVEVPGEVVTNRVEYMPIDGFVLGFWTMDTDANCTGPCLNDHSAYGNSLYLGDMAFAPVTQAPTQAGDGAVDEMLHLDGNVQASTIDGSVLNDTLVGERFSVLLRARTQADELHTLFSLGTASSTALNVQLSRHSLLVELPRQQKRLLVPLSDASTWQEIQLASDGERVTLQVGCTQVASFDRAPGQPILSNAATGVMVGARWGEPASDAFTGDVDLVRVSRQSEANLFCSK</sequence>
<proteinExistence type="predicted"/>
<protein>
    <submittedName>
        <fullName evidence="1">Uncharacterized protein</fullName>
    </submittedName>
</protein>
<reference evidence="1 2" key="1">
    <citation type="submission" date="2015-08" db="EMBL/GenBank/DDBJ databases">
        <authorList>
            <person name="Babu N.S."/>
            <person name="Beckwith C.J."/>
            <person name="Beseler K.G."/>
            <person name="Brison A."/>
            <person name="Carone J.V."/>
            <person name="Caskin T.P."/>
            <person name="Diamond M."/>
            <person name="Durham M.E."/>
            <person name="Foxe J.M."/>
            <person name="Go M."/>
            <person name="Henderson B.A."/>
            <person name="Jones I.B."/>
            <person name="McGettigan J.A."/>
            <person name="Micheletti S.J."/>
            <person name="Nasrallah M.E."/>
            <person name="Ortiz D."/>
            <person name="Piller C.R."/>
            <person name="Privatt S.R."/>
            <person name="Schneider S.L."/>
            <person name="Sharp S."/>
            <person name="Smith T.C."/>
            <person name="Stanton J.D."/>
            <person name="Ullery H.E."/>
            <person name="Wilson R.J."/>
            <person name="Serrano M.G."/>
            <person name="Buck G."/>
            <person name="Lee V."/>
            <person name="Wang Y."/>
            <person name="Carvalho R."/>
            <person name="Voegtly L."/>
            <person name="Shi R."/>
            <person name="Duckworth R."/>
            <person name="Johnson A."/>
            <person name="Loviza R."/>
            <person name="Walstead R."/>
            <person name="Shah Z."/>
            <person name="Kiflezghi M."/>
            <person name="Wade K."/>
            <person name="Ball S.L."/>
            <person name="Bradley K.W."/>
            <person name="Asai D.J."/>
            <person name="Bowman C.A."/>
            <person name="Russell D.A."/>
            <person name="Pope W.H."/>
            <person name="Jacobs-Sera D."/>
            <person name="Hendrix R.W."/>
            <person name="Hatfull G.F."/>
        </authorList>
    </citation>
    <scope>NUCLEOTIDE SEQUENCE [LARGE SCALE GENOMIC DNA]</scope>
    <source>
        <strain evidence="1 2">DSM 27648</strain>
    </source>
</reference>
<accession>A0A0K1Q061</accession>
<dbReference type="InterPro" id="IPR013320">
    <property type="entry name" value="ConA-like_dom_sf"/>
</dbReference>
<evidence type="ECO:0000313" key="1">
    <source>
        <dbReference type="EMBL" id="AKU99026.1"/>
    </source>
</evidence>
<dbReference type="Gene3D" id="2.60.120.200">
    <property type="match status" value="1"/>
</dbReference>
<name>A0A0K1Q061_9BACT</name>
<gene>
    <name evidence="1" type="ORF">AKJ09_05690</name>
</gene>
<organism evidence="1 2">
    <name type="scientific">Labilithrix luteola</name>
    <dbReference type="NCBI Taxonomy" id="1391654"/>
    <lineage>
        <taxon>Bacteria</taxon>
        <taxon>Pseudomonadati</taxon>
        <taxon>Myxococcota</taxon>
        <taxon>Polyangia</taxon>
        <taxon>Polyangiales</taxon>
        <taxon>Labilitrichaceae</taxon>
        <taxon>Labilithrix</taxon>
    </lineage>
</organism>